<dbReference type="Pfam" id="PF04237">
    <property type="entry name" value="YjbR"/>
    <property type="match status" value="1"/>
</dbReference>
<dbReference type="Proteomes" id="UP000652013">
    <property type="component" value="Unassembled WGS sequence"/>
</dbReference>
<dbReference type="InterPro" id="IPR038056">
    <property type="entry name" value="YjbR-like_sf"/>
</dbReference>
<dbReference type="RefSeq" id="WP_203940340.1">
    <property type="nucleotide sequence ID" value="NZ_BAAAGJ010000011.1"/>
</dbReference>
<evidence type="ECO:0000313" key="1">
    <source>
        <dbReference type="EMBL" id="GIJ05133.1"/>
    </source>
</evidence>
<accession>A0A8J3YAV8</accession>
<reference evidence="1" key="1">
    <citation type="submission" date="2021-01" db="EMBL/GenBank/DDBJ databases">
        <title>Whole genome shotgun sequence of Spirilliplanes yamanashiensis NBRC 15828.</title>
        <authorList>
            <person name="Komaki H."/>
            <person name="Tamura T."/>
        </authorList>
    </citation>
    <scope>NUCLEOTIDE SEQUENCE</scope>
    <source>
        <strain evidence="1">NBRC 15828</strain>
    </source>
</reference>
<dbReference type="EMBL" id="BOOY01000031">
    <property type="protein sequence ID" value="GIJ05133.1"/>
    <property type="molecule type" value="Genomic_DNA"/>
</dbReference>
<dbReference type="SUPFAM" id="SSF142906">
    <property type="entry name" value="YjbR-like"/>
    <property type="match status" value="1"/>
</dbReference>
<dbReference type="InterPro" id="IPR058532">
    <property type="entry name" value="YjbR/MT2646/Rv2570-like"/>
</dbReference>
<organism evidence="1 2">
    <name type="scientific">Spirilliplanes yamanashiensis</name>
    <dbReference type="NCBI Taxonomy" id="42233"/>
    <lineage>
        <taxon>Bacteria</taxon>
        <taxon>Bacillati</taxon>
        <taxon>Actinomycetota</taxon>
        <taxon>Actinomycetes</taxon>
        <taxon>Micromonosporales</taxon>
        <taxon>Micromonosporaceae</taxon>
        <taxon>Spirilliplanes</taxon>
    </lineage>
</organism>
<evidence type="ECO:0000313" key="2">
    <source>
        <dbReference type="Proteomes" id="UP000652013"/>
    </source>
</evidence>
<sequence>MSTAEVYLDRISDICGELPETSATGSPHPTYTVRGRAFAWFLDDHHGDGRLAVAVAPGPGWQQKLVARGPERYYVPRQAAGRGWVALRLDRPGVDWAEVGELLRRAYRAAAPEHLAAQVRVSA</sequence>
<dbReference type="AlphaFoldDB" id="A0A8J3YAV8"/>
<keyword evidence="2" id="KW-1185">Reference proteome</keyword>
<comment type="caution">
    <text evidence="1">The sequence shown here is derived from an EMBL/GenBank/DDBJ whole genome shotgun (WGS) entry which is preliminary data.</text>
</comment>
<protein>
    <recommendedName>
        <fullName evidence="3">MmcQ/YjbR family DNA-binding protein</fullName>
    </recommendedName>
</protein>
<dbReference type="Gene3D" id="3.90.1150.30">
    <property type="match status" value="1"/>
</dbReference>
<evidence type="ECO:0008006" key="3">
    <source>
        <dbReference type="Google" id="ProtNLM"/>
    </source>
</evidence>
<gene>
    <name evidence="1" type="ORF">Sya03_44850</name>
</gene>
<proteinExistence type="predicted"/>
<name>A0A8J3YAV8_9ACTN</name>